<gene>
    <name evidence="8" type="ORF">PCOR1329_LOCUS75933</name>
</gene>
<dbReference type="InterPro" id="IPR008271">
    <property type="entry name" value="Ser/Thr_kinase_AS"/>
</dbReference>
<dbReference type="PANTHER" id="PTHR45646:SF11">
    <property type="entry name" value="SERINE_THREONINE-PROTEIN KINASE DOA"/>
    <property type="match status" value="1"/>
</dbReference>
<sequence length="361" mass="38511">MRCFDSFATRDDAGEEYWCLILEWLDASLYDVVRANGNRGLHLAMVRVMLSQLLEQLSVLQEFDCTHTDIKHKNCCLADTRHFLLPASDRGRGTMILARPHAKLIDYGNAVFEGDRKAHPIHTKQFRAPEVLLNAAQGWGPPSDVWTLGVTAAFLLSGRLLFNSHEPGELVRAMADALGPFPAALLAGARDGRARRAAEQASAAARDPPRLAEQLGLGGFGEGTPEAACADLVRRMLSLDPAERIDAKAALRHPFLAAGLPALPQRPRGAELRALRPSAPPAASASAPAAPEPAAPLTAAAGEGAARGEVSPRRSRLTRPGQSPAPAEKDALSATGPRVLHHSSGAFPRECLWVGGSGREV</sequence>
<evidence type="ECO:0000256" key="2">
    <source>
        <dbReference type="ARBA" id="ARBA00022679"/>
    </source>
</evidence>
<name>A0ABN9XE48_9DINO</name>
<dbReference type="Gene3D" id="1.10.510.10">
    <property type="entry name" value="Transferase(Phosphotransferase) domain 1"/>
    <property type="match status" value="1"/>
</dbReference>
<keyword evidence="2" id="KW-0808">Transferase</keyword>
<keyword evidence="9" id="KW-1185">Reference proteome</keyword>
<dbReference type="Proteomes" id="UP001189429">
    <property type="component" value="Unassembled WGS sequence"/>
</dbReference>
<dbReference type="InterPro" id="IPR000719">
    <property type="entry name" value="Prot_kinase_dom"/>
</dbReference>
<accession>A0ABN9XE48</accession>
<dbReference type="SUPFAM" id="SSF56112">
    <property type="entry name" value="Protein kinase-like (PK-like)"/>
    <property type="match status" value="1"/>
</dbReference>
<evidence type="ECO:0000313" key="8">
    <source>
        <dbReference type="EMBL" id="CAK0897885.1"/>
    </source>
</evidence>
<protein>
    <recommendedName>
        <fullName evidence="7">Protein kinase domain-containing protein</fullName>
    </recommendedName>
</protein>
<organism evidence="8 9">
    <name type="scientific">Prorocentrum cordatum</name>
    <dbReference type="NCBI Taxonomy" id="2364126"/>
    <lineage>
        <taxon>Eukaryota</taxon>
        <taxon>Sar</taxon>
        <taxon>Alveolata</taxon>
        <taxon>Dinophyceae</taxon>
        <taxon>Prorocentrales</taxon>
        <taxon>Prorocentraceae</taxon>
        <taxon>Prorocentrum</taxon>
    </lineage>
</organism>
<reference evidence="8" key="1">
    <citation type="submission" date="2023-10" db="EMBL/GenBank/DDBJ databases">
        <authorList>
            <person name="Chen Y."/>
            <person name="Shah S."/>
            <person name="Dougan E. K."/>
            <person name="Thang M."/>
            <person name="Chan C."/>
        </authorList>
    </citation>
    <scope>NUCLEOTIDE SEQUENCE [LARGE SCALE GENOMIC DNA]</scope>
</reference>
<dbReference type="Pfam" id="PF00069">
    <property type="entry name" value="Pkinase"/>
    <property type="match status" value="1"/>
</dbReference>
<dbReference type="PROSITE" id="PS00108">
    <property type="entry name" value="PROTEIN_KINASE_ST"/>
    <property type="match status" value="1"/>
</dbReference>
<dbReference type="SMART" id="SM00220">
    <property type="entry name" value="S_TKc"/>
    <property type="match status" value="1"/>
</dbReference>
<keyword evidence="3" id="KW-0547">Nucleotide-binding</keyword>
<feature type="compositionally biased region" description="Low complexity" evidence="6">
    <location>
        <begin position="275"/>
        <end position="289"/>
    </location>
</feature>
<dbReference type="PROSITE" id="PS50011">
    <property type="entry name" value="PROTEIN_KINASE_DOM"/>
    <property type="match status" value="1"/>
</dbReference>
<feature type="region of interest" description="Disordered" evidence="6">
    <location>
        <begin position="197"/>
        <end position="219"/>
    </location>
</feature>
<comment type="caution">
    <text evidence="8">The sequence shown here is derived from an EMBL/GenBank/DDBJ whole genome shotgun (WGS) entry which is preliminary data.</text>
</comment>
<dbReference type="InterPro" id="IPR011009">
    <property type="entry name" value="Kinase-like_dom_sf"/>
</dbReference>
<evidence type="ECO:0000256" key="5">
    <source>
        <dbReference type="ARBA" id="ARBA00022840"/>
    </source>
</evidence>
<feature type="domain" description="Protein kinase" evidence="7">
    <location>
        <begin position="1"/>
        <end position="256"/>
    </location>
</feature>
<dbReference type="EMBL" id="CAUYUJ010020394">
    <property type="protein sequence ID" value="CAK0897885.1"/>
    <property type="molecule type" value="Genomic_DNA"/>
</dbReference>
<evidence type="ECO:0000256" key="1">
    <source>
        <dbReference type="ARBA" id="ARBA00022527"/>
    </source>
</evidence>
<evidence type="ECO:0000313" key="9">
    <source>
        <dbReference type="Proteomes" id="UP001189429"/>
    </source>
</evidence>
<evidence type="ECO:0000259" key="7">
    <source>
        <dbReference type="PROSITE" id="PS50011"/>
    </source>
</evidence>
<keyword evidence="4" id="KW-0418">Kinase</keyword>
<proteinExistence type="predicted"/>
<dbReference type="Gene3D" id="3.30.200.20">
    <property type="entry name" value="Phosphorylase Kinase, domain 1"/>
    <property type="match status" value="1"/>
</dbReference>
<dbReference type="PANTHER" id="PTHR45646">
    <property type="entry name" value="SERINE/THREONINE-PROTEIN KINASE DOA-RELATED"/>
    <property type="match status" value="1"/>
</dbReference>
<feature type="region of interest" description="Disordered" evidence="6">
    <location>
        <begin position="273"/>
        <end position="361"/>
    </location>
</feature>
<evidence type="ECO:0000256" key="3">
    <source>
        <dbReference type="ARBA" id="ARBA00022741"/>
    </source>
</evidence>
<evidence type="ECO:0000256" key="6">
    <source>
        <dbReference type="SAM" id="MobiDB-lite"/>
    </source>
</evidence>
<feature type="compositionally biased region" description="Low complexity" evidence="6">
    <location>
        <begin position="295"/>
        <end position="308"/>
    </location>
</feature>
<evidence type="ECO:0000256" key="4">
    <source>
        <dbReference type="ARBA" id="ARBA00022777"/>
    </source>
</evidence>
<keyword evidence="5" id="KW-0067">ATP-binding</keyword>
<keyword evidence="1" id="KW-0723">Serine/threonine-protein kinase</keyword>
<dbReference type="InterPro" id="IPR051175">
    <property type="entry name" value="CLK_kinases"/>
</dbReference>